<dbReference type="STRING" id="1802597.A2Z24_01440"/>
<accession>A0A1G1WFH6</accession>
<organism evidence="1 2">
    <name type="scientific">Candidatus Woykebacteria bacterium RBG_16_44_10</name>
    <dbReference type="NCBI Taxonomy" id="1802597"/>
    <lineage>
        <taxon>Bacteria</taxon>
        <taxon>Candidatus Woykeibacteriota</taxon>
    </lineage>
</organism>
<evidence type="ECO:0000313" key="1">
    <source>
        <dbReference type="EMBL" id="OGY26210.1"/>
    </source>
</evidence>
<dbReference type="AlphaFoldDB" id="A0A1G1WFH6"/>
<comment type="caution">
    <text evidence="1">The sequence shown here is derived from an EMBL/GenBank/DDBJ whole genome shotgun (WGS) entry which is preliminary data.</text>
</comment>
<dbReference type="Proteomes" id="UP000177588">
    <property type="component" value="Unassembled WGS sequence"/>
</dbReference>
<evidence type="ECO:0008006" key="3">
    <source>
        <dbReference type="Google" id="ProtNLM"/>
    </source>
</evidence>
<proteinExistence type="predicted"/>
<name>A0A1G1WFH6_9BACT</name>
<dbReference type="EMBL" id="MHCT01000013">
    <property type="protein sequence ID" value="OGY26210.1"/>
    <property type="molecule type" value="Genomic_DNA"/>
</dbReference>
<evidence type="ECO:0000313" key="2">
    <source>
        <dbReference type="Proteomes" id="UP000177588"/>
    </source>
</evidence>
<reference evidence="1 2" key="1">
    <citation type="journal article" date="2016" name="Nat. Commun.">
        <title>Thousands of microbial genomes shed light on interconnected biogeochemical processes in an aquifer system.</title>
        <authorList>
            <person name="Anantharaman K."/>
            <person name="Brown C.T."/>
            <person name="Hug L.A."/>
            <person name="Sharon I."/>
            <person name="Castelle C.J."/>
            <person name="Probst A.J."/>
            <person name="Thomas B.C."/>
            <person name="Singh A."/>
            <person name="Wilkins M.J."/>
            <person name="Karaoz U."/>
            <person name="Brodie E.L."/>
            <person name="Williams K.H."/>
            <person name="Hubbard S.S."/>
            <person name="Banfield J.F."/>
        </authorList>
    </citation>
    <scope>NUCLEOTIDE SEQUENCE [LARGE SCALE GENOMIC DNA]</scope>
</reference>
<sequence>MKDLDLTKTLKKYKSGWVAIDEQKRKVIAQAKDFDAITKKVGKDDTIFVMPASEEYFGFIT</sequence>
<protein>
    <recommendedName>
        <fullName evidence="3">DUF5678 domain-containing protein</fullName>
    </recommendedName>
</protein>
<gene>
    <name evidence="1" type="ORF">A2Z24_01440</name>
</gene>